<feature type="compositionally biased region" description="Polar residues" evidence="8">
    <location>
        <begin position="216"/>
        <end position="231"/>
    </location>
</feature>
<dbReference type="InterPro" id="IPR044669">
    <property type="entry name" value="YneE/VCCN1/2-like"/>
</dbReference>
<evidence type="ECO:0000256" key="7">
    <source>
        <dbReference type="ARBA" id="ARBA00023136"/>
    </source>
</evidence>
<protein>
    <submittedName>
        <fullName evidence="10">Uncharacterized protein</fullName>
    </submittedName>
</protein>
<feature type="compositionally biased region" description="Low complexity" evidence="8">
    <location>
        <begin position="244"/>
        <end position="255"/>
    </location>
</feature>
<keyword evidence="4 9" id="KW-0812">Transmembrane</keyword>
<dbReference type="GO" id="GO:0005886">
    <property type="term" value="C:plasma membrane"/>
    <property type="evidence" value="ECO:0007669"/>
    <property type="project" value="UniProtKB-SubCell"/>
</dbReference>
<dbReference type="PANTHER" id="PTHR33281:SF19">
    <property type="entry name" value="VOLTAGE-DEPENDENT ANION CHANNEL-FORMING PROTEIN YNEE"/>
    <property type="match status" value="1"/>
</dbReference>
<keyword evidence="3" id="KW-1003">Cell membrane</keyword>
<evidence type="ECO:0000256" key="2">
    <source>
        <dbReference type="ARBA" id="ARBA00022448"/>
    </source>
</evidence>
<dbReference type="EMBL" id="JASBNA010000005">
    <property type="protein sequence ID" value="KAK7691288.1"/>
    <property type="molecule type" value="Genomic_DNA"/>
</dbReference>
<dbReference type="Pfam" id="PF25539">
    <property type="entry name" value="Bestrophin_2"/>
    <property type="match status" value="1"/>
</dbReference>
<comment type="caution">
    <text evidence="10">The sequence shown here is derived from an EMBL/GenBank/DDBJ whole genome shotgun (WGS) entry which is preliminary data.</text>
</comment>
<evidence type="ECO:0000313" key="11">
    <source>
        <dbReference type="Proteomes" id="UP001385951"/>
    </source>
</evidence>
<proteinExistence type="predicted"/>
<dbReference type="PANTHER" id="PTHR33281">
    <property type="entry name" value="UPF0187 PROTEIN YNEE"/>
    <property type="match status" value="1"/>
</dbReference>
<evidence type="ECO:0000256" key="6">
    <source>
        <dbReference type="ARBA" id="ARBA00023065"/>
    </source>
</evidence>
<gene>
    <name evidence="10" type="ORF">QCA50_004681</name>
</gene>
<evidence type="ECO:0000256" key="5">
    <source>
        <dbReference type="ARBA" id="ARBA00022989"/>
    </source>
</evidence>
<evidence type="ECO:0000256" key="8">
    <source>
        <dbReference type="SAM" id="MobiDB-lite"/>
    </source>
</evidence>
<name>A0AAW0GCW8_9APHY</name>
<evidence type="ECO:0000313" key="10">
    <source>
        <dbReference type="EMBL" id="KAK7691288.1"/>
    </source>
</evidence>
<organism evidence="10 11">
    <name type="scientific">Cerrena zonata</name>
    <dbReference type="NCBI Taxonomy" id="2478898"/>
    <lineage>
        <taxon>Eukaryota</taxon>
        <taxon>Fungi</taxon>
        <taxon>Dikarya</taxon>
        <taxon>Basidiomycota</taxon>
        <taxon>Agaricomycotina</taxon>
        <taxon>Agaricomycetes</taxon>
        <taxon>Polyporales</taxon>
        <taxon>Cerrenaceae</taxon>
        <taxon>Cerrena</taxon>
    </lineage>
</organism>
<dbReference type="AlphaFoldDB" id="A0AAW0GCW8"/>
<feature type="region of interest" description="Disordered" evidence="8">
    <location>
        <begin position="207"/>
        <end position="260"/>
    </location>
</feature>
<keyword evidence="7 9" id="KW-0472">Membrane</keyword>
<evidence type="ECO:0000256" key="1">
    <source>
        <dbReference type="ARBA" id="ARBA00004651"/>
    </source>
</evidence>
<keyword evidence="2" id="KW-0813">Transport</keyword>
<comment type="subcellular location">
    <subcellularLocation>
        <location evidence="1">Cell membrane</location>
        <topology evidence="1">Multi-pass membrane protein</topology>
    </subcellularLocation>
</comment>
<sequence length="448" mass="49772">MSSSIRKNQPRSSTGHVLLPATNATSHPVMIPMVPTKTLLSWTFGRGTVIWRIWPAVLLHTVFAAAVISVSLTTRFKLGIPNVMLTLLGVVIGFVISYRAMSGYDRYWQGRSYWSDVMRTSRTFARLIWFHVPMKTGTVHDDPATTDDDHKVKRDKKREVRRMMAEKRMALDLVEAFSVALKHHLRGEIGLYYEDLYHLVRPLHEHDHQQHKRSNQDSAENTQQDPFSTETPFMDIYTSPTAGPSTQTQSIPTTTEPMPKMSLSETPVIPPINAYGTFSSTSNANHPSNSHHLVAHRSLSTSSTDSSISTDNESRLLLPSHVPRKEGVMSKVSGDLIPFANVFGSFVKGITKTKKKVFGSDLENGPDTPDEGNTFVDANDVIAQRRWAESGRISTVGFTHAKHRPRIAGGGDNTPLLITRALTQWLSVMEARGTVPGNTLGGMFGCLR</sequence>
<reference evidence="10 11" key="1">
    <citation type="submission" date="2022-09" db="EMBL/GenBank/DDBJ databases">
        <authorList>
            <person name="Palmer J.M."/>
        </authorList>
    </citation>
    <scope>NUCLEOTIDE SEQUENCE [LARGE SCALE GENOMIC DNA]</scope>
    <source>
        <strain evidence="10 11">DSM 7382</strain>
    </source>
</reference>
<evidence type="ECO:0000256" key="4">
    <source>
        <dbReference type="ARBA" id="ARBA00022692"/>
    </source>
</evidence>
<keyword evidence="6" id="KW-0406">Ion transport</keyword>
<evidence type="ECO:0000256" key="3">
    <source>
        <dbReference type="ARBA" id="ARBA00022475"/>
    </source>
</evidence>
<feature type="transmembrane region" description="Helical" evidence="9">
    <location>
        <begin position="49"/>
        <end position="72"/>
    </location>
</feature>
<accession>A0AAW0GCW8</accession>
<feature type="transmembrane region" description="Helical" evidence="9">
    <location>
        <begin position="78"/>
        <end position="98"/>
    </location>
</feature>
<keyword evidence="5 9" id="KW-1133">Transmembrane helix</keyword>
<dbReference type="GO" id="GO:0005254">
    <property type="term" value="F:chloride channel activity"/>
    <property type="evidence" value="ECO:0007669"/>
    <property type="project" value="InterPro"/>
</dbReference>
<keyword evidence="11" id="KW-1185">Reference proteome</keyword>
<evidence type="ECO:0000256" key="9">
    <source>
        <dbReference type="SAM" id="Phobius"/>
    </source>
</evidence>
<dbReference type="Proteomes" id="UP001385951">
    <property type="component" value="Unassembled WGS sequence"/>
</dbReference>